<keyword evidence="5" id="KW-1185">Reference proteome</keyword>
<proteinExistence type="predicted"/>
<keyword evidence="1" id="KW-0694">RNA-binding</keyword>
<evidence type="ECO:0000259" key="3">
    <source>
        <dbReference type="PROSITE" id="PS50102"/>
    </source>
</evidence>
<comment type="caution">
    <text evidence="4">The sequence shown here is derived from an EMBL/GenBank/DDBJ whole genome shotgun (WGS) entry which is preliminary data.</text>
</comment>
<sequence length="346" mass="38806">MRLLMLQPPSTRDDLAFSEVQNTVDAFVSRAAERARSDALPRERVEEGAAGSTDLQLSPQVLKLQSTKGEVGDGRLPEGRSSEATKVARGPQTEIRPLQAAPDVDGSPQDKVNTPRRNLTSKRHPPTVLVNDIPSLVSERKLHDIFSTYAEIRELDYVNFESPYLLNGRQQPIRRTIRHAWITFSSQAAVDELMRVHRATPITVDGAQVSINRVKQAKTIEDRLIFQHETLDQISDDGIAGWVQQYGKAVSVERSEKHSHTCSVAFETGFDVVPVQRKLHGQLRRGFPLLVGFDFQQDHKNNPVSQTLHVVCPGLGVEIRDVFESYKRAIKEIRERESCNDAPSYG</sequence>
<accession>A0A2R6NWQ0</accession>
<dbReference type="Proteomes" id="UP000186601">
    <property type="component" value="Unassembled WGS sequence"/>
</dbReference>
<feature type="region of interest" description="Disordered" evidence="2">
    <location>
        <begin position="33"/>
        <end position="126"/>
    </location>
</feature>
<dbReference type="InterPro" id="IPR012677">
    <property type="entry name" value="Nucleotide-bd_a/b_plait_sf"/>
</dbReference>
<dbReference type="InterPro" id="IPR000504">
    <property type="entry name" value="RRM_dom"/>
</dbReference>
<dbReference type="PROSITE" id="PS50102">
    <property type="entry name" value="RRM"/>
    <property type="match status" value="1"/>
</dbReference>
<organism evidence="4 5">
    <name type="scientific">Hermanssonia centrifuga</name>
    <dbReference type="NCBI Taxonomy" id="98765"/>
    <lineage>
        <taxon>Eukaryota</taxon>
        <taxon>Fungi</taxon>
        <taxon>Dikarya</taxon>
        <taxon>Basidiomycota</taxon>
        <taxon>Agaricomycotina</taxon>
        <taxon>Agaricomycetes</taxon>
        <taxon>Polyporales</taxon>
        <taxon>Meruliaceae</taxon>
        <taxon>Hermanssonia</taxon>
    </lineage>
</organism>
<feature type="compositionally biased region" description="Basic and acidic residues" evidence="2">
    <location>
        <begin position="70"/>
        <end position="83"/>
    </location>
</feature>
<feature type="compositionally biased region" description="Polar residues" evidence="2">
    <location>
        <begin position="53"/>
        <end position="68"/>
    </location>
</feature>
<protein>
    <recommendedName>
        <fullName evidence="3">RRM domain-containing protein</fullName>
    </recommendedName>
</protein>
<gene>
    <name evidence="4" type="ORF">PHLCEN_2v7398</name>
</gene>
<name>A0A2R6NWQ0_9APHY</name>
<dbReference type="EMBL" id="MLYV02000740">
    <property type="protein sequence ID" value="PSR78455.1"/>
    <property type="molecule type" value="Genomic_DNA"/>
</dbReference>
<evidence type="ECO:0000313" key="4">
    <source>
        <dbReference type="EMBL" id="PSR78455.1"/>
    </source>
</evidence>
<evidence type="ECO:0000256" key="2">
    <source>
        <dbReference type="SAM" id="MobiDB-lite"/>
    </source>
</evidence>
<reference evidence="4 5" key="1">
    <citation type="submission" date="2018-02" db="EMBL/GenBank/DDBJ databases">
        <title>Genome sequence of the basidiomycete white-rot fungus Phlebia centrifuga.</title>
        <authorList>
            <person name="Granchi Z."/>
            <person name="Peng M."/>
            <person name="de Vries R.P."/>
            <person name="Hilden K."/>
            <person name="Makela M.R."/>
            <person name="Grigoriev I."/>
            <person name="Riley R."/>
        </authorList>
    </citation>
    <scope>NUCLEOTIDE SEQUENCE [LARGE SCALE GENOMIC DNA]</scope>
    <source>
        <strain evidence="4 5">FBCC195</strain>
    </source>
</reference>
<dbReference type="AlphaFoldDB" id="A0A2R6NWQ0"/>
<evidence type="ECO:0000313" key="5">
    <source>
        <dbReference type="Proteomes" id="UP000186601"/>
    </source>
</evidence>
<dbReference type="Gene3D" id="3.30.70.330">
    <property type="match status" value="1"/>
</dbReference>
<dbReference type="SUPFAM" id="SSF54928">
    <property type="entry name" value="RNA-binding domain, RBD"/>
    <property type="match status" value="1"/>
</dbReference>
<dbReference type="InterPro" id="IPR035979">
    <property type="entry name" value="RBD_domain_sf"/>
</dbReference>
<feature type="domain" description="RRM" evidence="3">
    <location>
        <begin position="126"/>
        <end position="216"/>
    </location>
</feature>
<feature type="compositionally biased region" description="Basic and acidic residues" evidence="2">
    <location>
        <begin position="33"/>
        <end position="47"/>
    </location>
</feature>
<evidence type="ECO:0000256" key="1">
    <source>
        <dbReference type="PROSITE-ProRule" id="PRU00176"/>
    </source>
</evidence>
<dbReference type="GO" id="GO:0003723">
    <property type="term" value="F:RNA binding"/>
    <property type="evidence" value="ECO:0007669"/>
    <property type="project" value="UniProtKB-UniRule"/>
</dbReference>